<dbReference type="VEuPathDB" id="FungiDB:CLCR_03472"/>
<proteinExistence type="predicted"/>
<accession>A0A1C1CGC7</accession>
<feature type="compositionally biased region" description="Polar residues" evidence="1">
    <location>
        <begin position="62"/>
        <end position="71"/>
    </location>
</feature>
<organism evidence="2 3">
    <name type="scientific">Cladophialophora carrionii</name>
    <dbReference type="NCBI Taxonomy" id="86049"/>
    <lineage>
        <taxon>Eukaryota</taxon>
        <taxon>Fungi</taxon>
        <taxon>Dikarya</taxon>
        <taxon>Ascomycota</taxon>
        <taxon>Pezizomycotina</taxon>
        <taxon>Eurotiomycetes</taxon>
        <taxon>Chaetothyriomycetidae</taxon>
        <taxon>Chaetothyriales</taxon>
        <taxon>Herpotrichiellaceae</taxon>
        <taxon>Cladophialophora</taxon>
    </lineage>
</organism>
<sequence>MYSEIARWALIEDKGTVSGGRHDQDGRHDQHTRLEDTARPLSGPPQVPPKDHGDQQLAKGRGSSQVATQSVEYGPGSVHQVTFVPAARRGENEQSHNNVLQKHANASDYQTKTIRDQEDEIRKLKEQLSETKAKPRSNDLRRYEDRAATAEAKLKFANEDIHYWKARFEQCSHDATASLRDMDQEKQRLQRDLDQSEANVRALVEAATRNMSSGRWNPPPDDDIRNELNRLHGMVRDWAKDWAVDGLPEHRTQDPEYISFKQNYLAEFVWANDRGSLPPAIDSPAGKLKQRLPDLLLTAALSHTIHDAFFTNAFFCAPPEFAGALRKVYEELILANQREAHGWRCTFWRIMNPPKSGKSAANDESATFKRVRLYCDETARSFRHGPAEKLLQRCSSEESKTQAKQLREILMNAAEIATSLWTQPSYIECLGLHEMRQRQTVFDVTSPVMEAHRLSKVDPENPKHNGRRIMAVIQPALLAFDENDPLGLDGDGYRVLSRANVLLDELSSRA</sequence>
<reference evidence="3" key="1">
    <citation type="submission" date="2015-07" db="EMBL/GenBank/DDBJ databases">
        <authorList>
            <person name="Teixeira M.M."/>
            <person name="Souza R.C."/>
            <person name="Almeida L.G."/>
            <person name="Vicente V.A."/>
            <person name="de Hoog S."/>
            <person name="Bocca A.L."/>
            <person name="de Almeida S.R."/>
            <person name="Vasconcelos A.T."/>
            <person name="Felipe M.S."/>
        </authorList>
    </citation>
    <scope>NUCLEOTIDE SEQUENCE [LARGE SCALE GENOMIC DNA]</scope>
    <source>
        <strain evidence="3">KSF</strain>
    </source>
</reference>
<evidence type="ECO:0000313" key="3">
    <source>
        <dbReference type="Proteomes" id="UP000094526"/>
    </source>
</evidence>
<dbReference type="OrthoDB" id="4156714at2759"/>
<dbReference type="eggNOG" id="ENOG502S6BE">
    <property type="taxonomic scope" value="Eukaryota"/>
</dbReference>
<feature type="region of interest" description="Disordered" evidence="1">
    <location>
        <begin position="89"/>
        <end position="110"/>
    </location>
</feature>
<evidence type="ECO:0000313" key="2">
    <source>
        <dbReference type="EMBL" id="OCT47559.1"/>
    </source>
</evidence>
<dbReference type="EMBL" id="LGRB01000013">
    <property type="protein sequence ID" value="OCT47559.1"/>
    <property type="molecule type" value="Genomic_DNA"/>
</dbReference>
<protein>
    <submittedName>
        <fullName evidence="2">Uncharacterized protein</fullName>
    </submittedName>
</protein>
<dbReference type="VEuPathDB" id="FungiDB:G647_01826"/>
<evidence type="ECO:0000256" key="1">
    <source>
        <dbReference type="SAM" id="MobiDB-lite"/>
    </source>
</evidence>
<dbReference type="Proteomes" id="UP000094526">
    <property type="component" value="Unassembled WGS sequence"/>
</dbReference>
<dbReference type="AlphaFoldDB" id="A0A1C1CGC7"/>
<keyword evidence="3" id="KW-1185">Reference proteome</keyword>
<feature type="region of interest" description="Disordered" evidence="1">
    <location>
        <begin position="12"/>
        <end position="77"/>
    </location>
</feature>
<name>A0A1C1CGC7_9EURO</name>
<gene>
    <name evidence="2" type="ORF">CLCR_03472</name>
</gene>
<feature type="compositionally biased region" description="Basic and acidic residues" evidence="1">
    <location>
        <begin position="12"/>
        <end position="38"/>
    </location>
</feature>
<comment type="caution">
    <text evidence="2">The sequence shown here is derived from an EMBL/GenBank/DDBJ whole genome shotgun (WGS) entry which is preliminary data.</text>
</comment>